<evidence type="ECO:0000313" key="3">
    <source>
        <dbReference type="Proteomes" id="UP001595478"/>
    </source>
</evidence>
<gene>
    <name evidence="2" type="ORF">ACFOHL_06265</name>
</gene>
<dbReference type="Proteomes" id="UP001595478">
    <property type="component" value="Unassembled WGS sequence"/>
</dbReference>
<dbReference type="RefSeq" id="WP_376919353.1">
    <property type="nucleotide sequence ID" value="NZ_JBHRSW010000007.1"/>
</dbReference>
<name>A0ABV7FLL3_9ALTE</name>
<protein>
    <submittedName>
        <fullName evidence="2">DUF3718 domain-containing protein</fullName>
    </submittedName>
</protein>
<feature type="chain" id="PRO_5045691178" evidence="1">
    <location>
        <begin position="19"/>
        <end position="109"/>
    </location>
</feature>
<feature type="signal peptide" evidence="1">
    <location>
        <begin position="1"/>
        <end position="18"/>
    </location>
</feature>
<organism evidence="2 3">
    <name type="scientific">Agaribacter flavus</name>
    <dbReference type="NCBI Taxonomy" id="1902781"/>
    <lineage>
        <taxon>Bacteria</taxon>
        <taxon>Pseudomonadati</taxon>
        <taxon>Pseudomonadota</taxon>
        <taxon>Gammaproteobacteria</taxon>
        <taxon>Alteromonadales</taxon>
        <taxon>Alteromonadaceae</taxon>
        <taxon>Agaribacter</taxon>
    </lineage>
</organism>
<reference evidence="3" key="1">
    <citation type="journal article" date="2019" name="Int. J. Syst. Evol. Microbiol.">
        <title>The Global Catalogue of Microorganisms (GCM) 10K type strain sequencing project: providing services to taxonomists for standard genome sequencing and annotation.</title>
        <authorList>
            <consortium name="The Broad Institute Genomics Platform"/>
            <consortium name="The Broad Institute Genome Sequencing Center for Infectious Disease"/>
            <person name="Wu L."/>
            <person name="Ma J."/>
        </authorList>
    </citation>
    <scope>NUCLEOTIDE SEQUENCE [LARGE SCALE GENOMIC DNA]</scope>
    <source>
        <strain evidence="3">KCTC 52473</strain>
    </source>
</reference>
<dbReference type="EMBL" id="JBHRSW010000007">
    <property type="protein sequence ID" value="MFC3121218.1"/>
    <property type="molecule type" value="Genomic_DNA"/>
</dbReference>
<evidence type="ECO:0000256" key="1">
    <source>
        <dbReference type="SAM" id="SignalP"/>
    </source>
</evidence>
<proteinExistence type="predicted"/>
<dbReference type="Pfam" id="PF12514">
    <property type="entry name" value="DUF3718"/>
    <property type="match status" value="1"/>
</dbReference>
<sequence>MKTLLFVVLTALSTSALAHTKTVSYEEFTFTGDVEYYKFCKAAATNDTDMLRQAIRQKAQKISHNVYRRAILRAAISAERGVKCNETDLLTFALENNSADVYNYIRRKT</sequence>
<keyword evidence="1" id="KW-0732">Signal</keyword>
<accession>A0ABV7FLL3</accession>
<keyword evidence="3" id="KW-1185">Reference proteome</keyword>
<comment type="caution">
    <text evidence="2">The sequence shown here is derived from an EMBL/GenBank/DDBJ whole genome shotgun (WGS) entry which is preliminary data.</text>
</comment>
<dbReference type="InterPro" id="IPR022193">
    <property type="entry name" value="DUF3718"/>
</dbReference>
<evidence type="ECO:0000313" key="2">
    <source>
        <dbReference type="EMBL" id="MFC3121218.1"/>
    </source>
</evidence>